<dbReference type="GO" id="GO:0005634">
    <property type="term" value="C:nucleus"/>
    <property type="evidence" value="ECO:0007669"/>
    <property type="project" value="UniProtKB-SubCell"/>
</dbReference>
<evidence type="ECO:0000256" key="2">
    <source>
        <dbReference type="ARBA" id="ARBA00011233"/>
    </source>
</evidence>
<feature type="compositionally biased region" description="Basic and acidic residues" evidence="10">
    <location>
        <begin position="121"/>
        <end position="133"/>
    </location>
</feature>
<sequence length="237" mass="27115">MMEEYMVTRKSSPPPFLVKTYMLVEDAATDAVVSWNSNGTGFVVWQPAEFARDLLPTLFKHSNFSSFVRQLNTYGFRKVATSRWEFCNDMFGKGKKDLLSKIRRRKSWTHKPQPLTQTLKEQSDQDQDHERSKTTSSTSSSSGYTSLVDENERLKKENGALSSEISTMKNKCKELLDMVALYSQKERVDEAKDEGPKLFGVKLQGEIRKRKRDQESIGDSNAPPFFMSQLCKLKLAS</sequence>
<feature type="domain" description="HSF-type DNA-binding" evidence="11">
    <location>
        <begin position="55"/>
        <end position="79"/>
    </location>
</feature>
<dbReference type="InterPro" id="IPR000232">
    <property type="entry name" value="HSF_DNA-bd"/>
</dbReference>
<comment type="similarity">
    <text evidence="9">Belongs to the HSF family.</text>
</comment>
<dbReference type="PROSITE" id="PS00434">
    <property type="entry name" value="HSF_DOMAIN"/>
    <property type="match status" value="1"/>
</dbReference>
<keyword evidence="5" id="KW-0346">Stress response</keyword>
<evidence type="ECO:0000256" key="1">
    <source>
        <dbReference type="ARBA" id="ARBA00004123"/>
    </source>
</evidence>
<evidence type="ECO:0000256" key="8">
    <source>
        <dbReference type="ARBA" id="ARBA00023242"/>
    </source>
</evidence>
<keyword evidence="3" id="KW-0597">Phosphoprotein</keyword>
<evidence type="ECO:0000259" key="11">
    <source>
        <dbReference type="PROSITE" id="PS00434"/>
    </source>
</evidence>
<comment type="subunit">
    <text evidence="2">Homotrimer.</text>
</comment>
<dbReference type="KEGG" id="dcr:108211918"/>
<keyword evidence="13" id="KW-1185">Reference proteome</keyword>
<evidence type="ECO:0000256" key="5">
    <source>
        <dbReference type="ARBA" id="ARBA00023016"/>
    </source>
</evidence>
<evidence type="ECO:0000256" key="6">
    <source>
        <dbReference type="ARBA" id="ARBA00023125"/>
    </source>
</evidence>
<reference evidence="12" key="2">
    <citation type="submission" date="2022-03" db="EMBL/GenBank/DDBJ databases">
        <title>Draft title - Genomic analysis of global carrot germplasm unveils the trajectory of domestication and the origin of high carotenoid orange carrot.</title>
        <authorList>
            <person name="Iorizzo M."/>
            <person name="Ellison S."/>
            <person name="Senalik D."/>
            <person name="Macko-Podgorni A."/>
            <person name="Grzebelus D."/>
            <person name="Bostan H."/>
            <person name="Rolling W."/>
            <person name="Curaba J."/>
            <person name="Simon P."/>
        </authorList>
    </citation>
    <scope>NUCLEOTIDE SEQUENCE</scope>
    <source>
        <tissue evidence="12">Leaf</tissue>
    </source>
</reference>
<accession>A0AAF0WJE6</accession>
<evidence type="ECO:0000256" key="7">
    <source>
        <dbReference type="ARBA" id="ARBA00023163"/>
    </source>
</evidence>
<feature type="compositionally biased region" description="Low complexity" evidence="10">
    <location>
        <begin position="134"/>
        <end position="146"/>
    </location>
</feature>
<dbReference type="PANTHER" id="PTHR10015:SF285">
    <property type="entry name" value="HEAT STRESS TRANSCRIPTION FACTOR B-3"/>
    <property type="match status" value="1"/>
</dbReference>
<evidence type="ECO:0000256" key="9">
    <source>
        <dbReference type="RuleBase" id="RU004020"/>
    </source>
</evidence>
<keyword evidence="6" id="KW-0238">DNA-binding</keyword>
<proteinExistence type="inferred from homology"/>
<dbReference type="Proteomes" id="UP000077755">
    <property type="component" value="Chromosome 3"/>
</dbReference>
<organism evidence="12 13">
    <name type="scientific">Daucus carota subsp. sativus</name>
    <name type="common">Carrot</name>
    <dbReference type="NCBI Taxonomy" id="79200"/>
    <lineage>
        <taxon>Eukaryota</taxon>
        <taxon>Viridiplantae</taxon>
        <taxon>Streptophyta</taxon>
        <taxon>Embryophyta</taxon>
        <taxon>Tracheophyta</taxon>
        <taxon>Spermatophyta</taxon>
        <taxon>Magnoliopsida</taxon>
        <taxon>eudicotyledons</taxon>
        <taxon>Gunneridae</taxon>
        <taxon>Pentapetalae</taxon>
        <taxon>asterids</taxon>
        <taxon>campanulids</taxon>
        <taxon>Apiales</taxon>
        <taxon>Apiaceae</taxon>
        <taxon>Apioideae</taxon>
        <taxon>Scandiceae</taxon>
        <taxon>Daucinae</taxon>
        <taxon>Daucus</taxon>
        <taxon>Daucus sect. Daucus</taxon>
    </lineage>
</organism>
<dbReference type="InterPro" id="IPR036388">
    <property type="entry name" value="WH-like_DNA-bd_sf"/>
</dbReference>
<evidence type="ECO:0000256" key="10">
    <source>
        <dbReference type="SAM" id="MobiDB-lite"/>
    </source>
</evidence>
<comment type="subcellular location">
    <subcellularLocation>
        <location evidence="1">Nucleus</location>
    </subcellularLocation>
</comment>
<dbReference type="GO" id="GO:0003700">
    <property type="term" value="F:DNA-binding transcription factor activity"/>
    <property type="evidence" value="ECO:0007669"/>
    <property type="project" value="InterPro"/>
</dbReference>
<evidence type="ECO:0000313" key="13">
    <source>
        <dbReference type="Proteomes" id="UP000077755"/>
    </source>
</evidence>
<evidence type="ECO:0000313" key="12">
    <source>
        <dbReference type="EMBL" id="WOG91010.1"/>
    </source>
</evidence>
<dbReference type="PRINTS" id="PR00056">
    <property type="entry name" value="HSFDOMAIN"/>
</dbReference>
<reference evidence="12" key="1">
    <citation type="journal article" date="2016" name="Nat. Genet.">
        <title>A high-quality carrot genome assembly provides new insights into carotenoid accumulation and asterid genome evolution.</title>
        <authorList>
            <person name="Iorizzo M."/>
            <person name="Ellison S."/>
            <person name="Senalik D."/>
            <person name="Zeng P."/>
            <person name="Satapoomin P."/>
            <person name="Huang J."/>
            <person name="Bowman M."/>
            <person name="Iovene M."/>
            <person name="Sanseverino W."/>
            <person name="Cavagnaro P."/>
            <person name="Yildiz M."/>
            <person name="Macko-Podgorni A."/>
            <person name="Moranska E."/>
            <person name="Grzebelus E."/>
            <person name="Grzebelus D."/>
            <person name="Ashrafi H."/>
            <person name="Zheng Z."/>
            <person name="Cheng S."/>
            <person name="Spooner D."/>
            <person name="Van Deynze A."/>
            <person name="Simon P."/>
        </authorList>
    </citation>
    <scope>NUCLEOTIDE SEQUENCE</scope>
    <source>
        <tissue evidence="12">Leaf</tissue>
    </source>
</reference>
<name>A0AAF0WJE6_DAUCS</name>
<keyword evidence="4" id="KW-0805">Transcription regulation</keyword>
<dbReference type="Pfam" id="PF00447">
    <property type="entry name" value="HSF_DNA-bind"/>
    <property type="match status" value="1"/>
</dbReference>
<dbReference type="GO" id="GO:0000978">
    <property type="term" value="F:RNA polymerase II cis-regulatory region sequence-specific DNA binding"/>
    <property type="evidence" value="ECO:0007669"/>
    <property type="project" value="TreeGrafter"/>
</dbReference>
<dbReference type="SMART" id="SM00415">
    <property type="entry name" value="HSF"/>
    <property type="match status" value="1"/>
</dbReference>
<keyword evidence="7" id="KW-0804">Transcription</keyword>
<feature type="region of interest" description="Disordered" evidence="10">
    <location>
        <begin position="107"/>
        <end position="155"/>
    </location>
</feature>
<dbReference type="Gene3D" id="1.10.10.10">
    <property type="entry name" value="Winged helix-like DNA-binding domain superfamily/Winged helix DNA-binding domain"/>
    <property type="match status" value="1"/>
</dbReference>
<gene>
    <name evidence="12" type="ORF">DCAR_0310258</name>
</gene>
<dbReference type="AlphaFoldDB" id="A0AAF0WJE6"/>
<protein>
    <recommendedName>
        <fullName evidence="11">HSF-type DNA-binding domain-containing protein</fullName>
    </recommendedName>
</protein>
<dbReference type="PANTHER" id="PTHR10015">
    <property type="entry name" value="HEAT SHOCK TRANSCRIPTION FACTOR"/>
    <property type="match status" value="1"/>
</dbReference>
<dbReference type="GO" id="GO:0006357">
    <property type="term" value="P:regulation of transcription by RNA polymerase II"/>
    <property type="evidence" value="ECO:0007669"/>
    <property type="project" value="TreeGrafter"/>
</dbReference>
<dbReference type="InterPro" id="IPR036390">
    <property type="entry name" value="WH_DNA-bd_sf"/>
</dbReference>
<dbReference type="FunFam" id="1.10.10.10:FF:000037">
    <property type="entry name" value="Heat stress transcription factor B-4"/>
    <property type="match status" value="1"/>
</dbReference>
<dbReference type="SUPFAM" id="SSF46785">
    <property type="entry name" value="Winged helix' DNA-binding domain"/>
    <property type="match status" value="1"/>
</dbReference>
<dbReference type="EMBL" id="CP093345">
    <property type="protein sequence ID" value="WOG91010.1"/>
    <property type="molecule type" value="Genomic_DNA"/>
</dbReference>
<evidence type="ECO:0000256" key="4">
    <source>
        <dbReference type="ARBA" id="ARBA00023015"/>
    </source>
</evidence>
<keyword evidence="8" id="KW-0539">Nucleus</keyword>
<evidence type="ECO:0000256" key="3">
    <source>
        <dbReference type="ARBA" id="ARBA00022553"/>
    </source>
</evidence>